<reference evidence="8 14" key="3">
    <citation type="submission" date="2019-12" db="EMBL/GenBank/DDBJ databases">
        <authorList>
            <person name="Jiao W.-B."/>
            <person name="Schneeberger K."/>
        </authorList>
    </citation>
    <scope>NUCLEOTIDE SEQUENCE [LARGE SCALE GENOMIC DNA]</scope>
    <source>
        <strain evidence="13">cv. An-1</strain>
        <strain evidence="14">cv. C24</strain>
    </source>
</reference>
<evidence type="ECO:0000313" key="13">
    <source>
        <dbReference type="Proteomes" id="UP000426265"/>
    </source>
</evidence>
<organism evidence="10 12">
    <name type="scientific">Arabidopsis thaliana</name>
    <name type="common">Mouse-ear cress</name>
    <dbReference type="NCBI Taxonomy" id="3702"/>
    <lineage>
        <taxon>Eukaryota</taxon>
        <taxon>Viridiplantae</taxon>
        <taxon>Streptophyta</taxon>
        <taxon>Embryophyta</taxon>
        <taxon>Tracheophyta</taxon>
        <taxon>Spermatophyta</taxon>
        <taxon>Magnoliopsida</taxon>
        <taxon>eudicotyledons</taxon>
        <taxon>Gunneridae</taxon>
        <taxon>Pentapetalae</taxon>
        <taxon>rosids</taxon>
        <taxon>malvids</taxon>
        <taxon>Brassicales</taxon>
        <taxon>Brassicaceae</taxon>
        <taxon>Camelineae</taxon>
        <taxon>Arabidopsis</taxon>
    </lineage>
</organism>
<keyword evidence="2 4" id="KW-0694">RNA-binding</keyword>
<evidence type="ECO:0000256" key="1">
    <source>
        <dbReference type="ARBA" id="ARBA00004604"/>
    </source>
</evidence>
<dbReference type="Proteomes" id="UP000426265">
    <property type="component" value="Unassembled WGS sequence"/>
</dbReference>
<dbReference type="AlphaFoldDB" id="A0A178UDT5"/>
<evidence type="ECO:0000256" key="4">
    <source>
        <dbReference type="PROSITE-ProRule" id="PRU00176"/>
    </source>
</evidence>
<dbReference type="GeneID" id="830337"/>
<dbReference type="GO" id="GO:0003723">
    <property type="term" value="F:RNA binding"/>
    <property type="evidence" value="ECO:0007669"/>
    <property type="project" value="UniProtKB-UniRule"/>
</dbReference>
<dbReference type="OMA" id="FYEKQMK"/>
<feature type="region of interest" description="Disordered" evidence="5">
    <location>
        <begin position="1"/>
        <end position="52"/>
    </location>
</feature>
<dbReference type="CDD" id="cd12307">
    <property type="entry name" value="RRM_NIFK_like"/>
    <property type="match status" value="1"/>
</dbReference>
<feature type="domain" description="RRM" evidence="6">
    <location>
        <begin position="60"/>
        <end position="138"/>
    </location>
</feature>
<reference evidence="12" key="1">
    <citation type="journal article" date="2016" name="Proc. Natl. Acad. Sci. U.S.A.">
        <title>Chromosome-level assembly of Arabidopsis thaliana Ler reveals the extent of translocation and inversion polymorphisms.</title>
        <authorList>
            <person name="Zapata L."/>
            <person name="Ding J."/>
            <person name="Willing E.M."/>
            <person name="Hartwig B."/>
            <person name="Bezdan D."/>
            <person name="Jiao W.B."/>
            <person name="Patel V."/>
            <person name="Velikkakam James G."/>
            <person name="Koornneef M."/>
            <person name="Ossowski S."/>
            <person name="Schneeberger K."/>
        </authorList>
    </citation>
    <scope>NUCLEOTIDE SEQUENCE [LARGE SCALE GENOMIC DNA]</scope>
    <source>
        <strain evidence="12">cv. Landsberg erecta</strain>
    </source>
</reference>
<evidence type="ECO:0000256" key="5">
    <source>
        <dbReference type="SAM" id="MobiDB-lite"/>
    </source>
</evidence>
<gene>
    <name evidence="7" type="ordered locus">At5g04600</name>
    <name evidence="10" type="ordered locus">AXX17_At5g04010</name>
    <name evidence="11" type="ORF">AN1_LOCUS21264</name>
    <name evidence="9" type="ORF">AT9943_LOCUS18324</name>
    <name evidence="8" type="ORF">C24_LOCUS21161</name>
</gene>
<dbReference type="InterPro" id="IPR000504">
    <property type="entry name" value="RRM_dom"/>
</dbReference>
<reference evidence="9 15" key="4">
    <citation type="submission" date="2020-09" db="EMBL/GenBank/DDBJ databases">
        <authorList>
            <person name="Ashkenazy H."/>
        </authorList>
    </citation>
    <scope>NUCLEOTIDE SEQUENCE [LARGE SCALE GENOMIC DNA]</scope>
    <source>
        <strain evidence="15">cv. Cdm-0</strain>
    </source>
</reference>
<dbReference type="EMBL" id="LR881470">
    <property type="protein sequence ID" value="CAD5330815.1"/>
    <property type="molecule type" value="Genomic_DNA"/>
</dbReference>
<comment type="subcellular location">
    <subcellularLocation>
        <location evidence="1">Nucleus</location>
        <location evidence="1">Nucleolus</location>
    </subcellularLocation>
</comment>
<dbReference type="Araport" id="AT5G04600"/>
<dbReference type="Proteomes" id="UP000516314">
    <property type="component" value="Chromosome 5"/>
</dbReference>
<dbReference type="EMBL" id="CACRSJ010000110">
    <property type="protein sequence ID" value="VYS65859.1"/>
    <property type="molecule type" value="Genomic_DNA"/>
</dbReference>
<dbReference type="InterPro" id="IPR035979">
    <property type="entry name" value="RBD_domain_sf"/>
</dbReference>
<dbReference type="GO" id="GO:0005730">
    <property type="term" value="C:nucleolus"/>
    <property type="evidence" value="ECO:0007669"/>
    <property type="project" value="UniProtKB-SubCell"/>
</dbReference>
<dbReference type="Proteomes" id="UP000078284">
    <property type="component" value="Chromosome 5"/>
</dbReference>
<dbReference type="KEGG" id="ath:AT5G04600"/>
<sequence length="222" mass="25262">MGAKAKKALKKNMKKVAASASSSQLPLPQNPKPSADFLPLEGGPARKAPVTTPPLQNKATVLYIGRIPHGFYETEIEAFFSQFGTVKRVRVARNKKTGKSKHFGFIQFEDPEVAEIAAGAMNDYLLMEHMLKVHVIEPENVKPNLWRGFKCNFKPVDSVQIERRQLNKERTLEEHRKMLQKIVKKDQKRRKRIEAAGIEYECPELVGNTQPVPKRIKFSEED</sequence>
<dbReference type="EMBL" id="CACSHJ010000096">
    <property type="protein sequence ID" value="CAA0400643.1"/>
    <property type="molecule type" value="Genomic_DNA"/>
</dbReference>
<evidence type="ECO:0000313" key="10">
    <source>
        <dbReference type="EMBL" id="OAO91302.1"/>
    </source>
</evidence>
<proteinExistence type="predicted"/>
<protein>
    <submittedName>
        <fullName evidence="9">(thale cress) hypothetical protein</fullName>
    </submittedName>
</protein>
<dbReference type="PROSITE" id="PS50102">
    <property type="entry name" value="RRM"/>
    <property type="match status" value="1"/>
</dbReference>
<dbReference type="EMBL" id="LUHQ01000005">
    <property type="protein sequence ID" value="OAO91302.1"/>
    <property type="molecule type" value="Genomic_DNA"/>
</dbReference>
<dbReference type="OrthoDB" id="21467at2759"/>
<evidence type="ECO:0000313" key="9">
    <source>
        <dbReference type="EMBL" id="CAD5330815.1"/>
    </source>
</evidence>
<evidence type="ECO:0000256" key="2">
    <source>
        <dbReference type="ARBA" id="ARBA00022884"/>
    </source>
</evidence>
<accession>A0A178UDT5</accession>
<evidence type="ECO:0000313" key="7">
    <source>
        <dbReference type="Araport" id="AT5G04600"/>
    </source>
</evidence>
<dbReference type="Pfam" id="PF00076">
    <property type="entry name" value="RRM_1"/>
    <property type="match status" value="1"/>
</dbReference>
<evidence type="ECO:0000313" key="8">
    <source>
        <dbReference type="EMBL" id="CAA0400643.1"/>
    </source>
</evidence>
<dbReference type="Proteomes" id="UP000434276">
    <property type="component" value="Unassembled WGS sequence"/>
</dbReference>
<evidence type="ECO:0000256" key="3">
    <source>
        <dbReference type="ARBA" id="ARBA00023242"/>
    </source>
</evidence>
<dbReference type="SUPFAM" id="SSF54928">
    <property type="entry name" value="RNA-binding domain, RBD"/>
    <property type="match status" value="1"/>
</dbReference>
<dbReference type="ExpressionAtlas" id="A0A178UDT5">
    <property type="expression patterns" value="baseline and differential"/>
</dbReference>
<evidence type="ECO:0000313" key="11">
    <source>
        <dbReference type="EMBL" id="VYS65859.1"/>
    </source>
</evidence>
<dbReference type="FunFam" id="3.30.70.330:FF:001632">
    <property type="match status" value="1"/>
</dbReference>
<evidence type="ECO:0000259" key="6">
    <source>
        <dbReference type="PROSITE" id="PS50102"/>
    </source>
</evidence>
<reference evidence="10" key="2">
    <citation type="submission" date="2016-03" db="EMBL/GenBank/DDBJ databases">
        <title>Full-length assembly of Arabidopsis thaliana Ler reveals the complement of translocations and inversions.</title>
        <authorList>
            <person name="Zapata L."/>
            <person name="Schneeberger K."/>
            <person name="Ossowski S."/>
        </authorList>
    </citation>
    <scope>NUCLEOTIDE SEQUENCE [LARGE SCALE GENOMIC DNA]</scope>
    <source>
        <tissue evidence="10">Leaf</tissue>
    </source>
</reference>
<dbReference type="InterPro" id="IPR012677">
    <property type="entry name" value="Nucleotide-bd_a/b_plait_sf"/>
</dbReference>
<dbReference type="Gene3D" id="3.30.70.330">
    <property type="match status" value="1"/>
</dbReference>
<evidence type="ECO:0000313" key="14">
    <source>
        <dbReference type="Proteomes" id="UP000434276"/>
    </source>
</evidence>
<dbReference type="SMART" id="SM00360">
    <property type="entry name" value="RRM"/>
    <property type="match status" value="1"/>
</dbReference>
<evidence type="ECO:0000313" key="12">
    <source>
        <dbReference type="Proteomes" id="UP000078284"/>
    </source>
</evidence>
<keyword evidence="3" id="KW-0539">Nucleus</keyword>
<evidence type="ECO:0000313" key="15">
    <source>
        <dbReference type="Proteomes" id="UP000516314"/>
    </source>
</evidence>
<name>A0A178UDT5_ARATH</name>
<feature type="compositionally biased region" description="Basic residues" evidence="5">
    <location>
        <begin position="1"/>
        <end position="14"/>
    </location>
</feature>
<dbReference type="SMR" id="A0A178UDT5"/>
<dbReference type="PANTHER" id="PTHR46754">
    <property type="entry name" value="MKI67 FHA DOMAIN-INTERACTING NUCLEOLAR PHOSPHOPROTEIN"/>
    <property type="match status" value="1"/>
</dbReference>